<protein>
    <recommendedName>
        <fullName evidence="3">DUF4224 domain-containing protein</fullName>
    </recommendedName>
</protein>
<dbReference type="EMBL" id="JBHRST010000008">
    <property type="protein sequence ID" value="MFC3097365.1"/>
    <property type="molecule type" value="Genomic_DNA"/>
</dbReference>
<evidence type="ECO:0000313" key="1">
    <source>
        <dbReference type="EMBL" id="MFC3097365.1"/>
    </source>
</evidence>
<dbReference type="RefSeq" id="WP_336926139.1">
    <property type="nucleotide sequence ID" value="NZ_JBANRO010000006.1"/>
</dbReference>
<evidence type="ECO:0000313" key="2">
    <source>
        <dbReference type="Proteomes" id="UP001595456"/>
    </source>
</evidence>
<proteinExistence type="predicted"/>
<name>A0ABV7E7F2_9SPHN</name>
<reference evidence="2" key="1">
    <citation type="journal article" date="2019" name="Int. J. Syst. Evol. Microbiol.">
        <title>The Global Catalogue of Microorganisms (GCM) 10K type strain sequencing project: providing services to taxonomists for standard genome sequencing and annotation.</title>
        <authorList>
            <consortium name="The Broad Institute Genomics Platform"/>
            <consortium name="The Broad Institute Genome Sequencing Center for Infectious Disease"/>
            <person name="Wu L."/>
            <person name="Ma J."/>
        </authorList>
    </citation>
    <scope>NUCLEOTIDE SEQUENCE [LARGE SCALE GENOMIC DNA]</scope>
    <source>
        <strain evidence="2">KCTC 52607</strain>
    </source>
</reference>
<evidence type="ECO:0008006" key="3">
    <source>
        <dbReference type="Google" id="ProtNLM"/>
    </source>
</evidence>
<gene>
    <name evidence="1" type="ORF">ACFODU_06055</name>
</gene>
<organism evidence="1 2">
    <name type="scientific">Alteraurantiacibacter palmitatis</name>
    <dbReference type="NCBI Taxonomy" id="2054628"/>
    <lineage>
        <taxon>Bacteria</taxon>
        <taxon>Pseudomonadati</taxon>
        <taxon>Pseudomonadota</taxon>
        <taxon>Alphaproteobacteria</taxon>
        <taxon>Sphingomonadales</taxon>
        <taxon>Erythrobacteraceae</taxon>
        <taxon>Alteraurantiacibacter</taxon>
    </lineage>
</organism>
<keyword evidence="2" id="KW-1185">Reference proteome</keyword>
<sequence length="66" mass="7532">MSSLVRRLQIRMMKARGYRRTNYAIRKDIDGQLRPVQVPRGGLILDPNDKPIGYHWPRTVGEGIGG</sequence>
<accession>A0ABV7E7F2</accession>
<dbReference type="Proteomes" id="UP001595456">
    <property type="component" value="Unassembled WGS sequence"/>
</dbReference>
<comment type="caution">
    <text evidence="1">The sequence shown here is derived from an EMBL/GenBank/DDBJ whole genome shotgun (WGS) entry which is preliminary data.</text>
</comment>